<gene>
    <name evidence="3" type="ORF">PHATRDRAFT_49733</name>
</gene>
<keyword evidence="2" id="KW-1133">Transmembrane helix</keyword>
<evidence type="ECO:0000313" key="4">
    <source>
        <dbReference type="Proteomes" id="UP000000759"/>
    </source>
</evidence>
<dbReference type="KEGG" id="pti:PHATRDRAFT_49733"/>
<feature type="transmembrane region" description="Helical" evidence="2">
    <location>
        <begin position="76"/>
        <end position="95"/>
    </location>
</feature>
<sequence length="310" mass="33508">MTLASFISSANPSVAVAGIRHSVTSVVPHVFPSVLPKTALVVSKSSAAVVNVLRAGAALTATKDYGDVAIQYFTSIRVPAALVAGSSLAALFALVDEAKVESMGEETSLERKLVLLYHVLVLSSFLLSINVIIVSTAMSNVFLLGVNNPMATSTYALLKREYDYEFALTSWSFMTSVFSFLSGVAVRGLIQFEMFTKRRKRHALLAICSVSSMVLHLMGFVNRRLPHWPNMFRMTVDVTTMFVQRSIQGGAPCELASVILMLGGVVAGISLFVVPTQYTGTAQDYKTINDEETPKKKSAIQKSQSKPAKA</sequence>
<keyword evidence="2" id="KW-0472">Membrane</keyword>
<dbReference type="AlphaFoldDB" id="B7GBQ2"/>
<dbReference type="PaxDb" id="2850-Phatr49733"/>
<keyword evidence="2" id="KW-0812">Transmembrane</keyword>
<evidence type="ECO:0000313" key="3">
    <source>
        <dbReference type="EMBL" id="EEC43884.1"/>
    </source>
</evidence>
<feature type="transmembrane region" description="Helical" evidence="2">
    <location>
        <begin position="166"/>
        <end position="190"/>
    </location>
</feature>
<feature type="compositionally biased region" description="Low complexity" evidence="1">
    <location>
        <begin position="300"/>
        <end position="310"/>
    </location>
</feature>
<feature type="transmembrane region" description="Helical" evidence="2">
    <location>
        <begin position="255"/>
        <end position="274"/>
    </location>
</feature>
<dbReference type="GeneID" id="7198428"/>
<dbReference type="EMBL" id="CM000626">
    <property type="protein sequence ID" value="EEC43884.1"/>
    <property type="molecule type" value="Genomic_DNA"/>
</dbReference>
<organism evidence="3 4">
    <name type="scientific">Phaeodactylum tricornutum (strain CCAP 1055/1)</name>
    <dbReference type="NCBI Taxonomy" id="556484"/>
    <lineage>
        <taxon>Eukaryota</taxon>
        <taxon>Sar</taxon>
        <taxon>Stramenopiles</taxon>
        <taxon>Ochrophyta</taxon>
        <taxon>Bacillariophyta</taxon>
        <taxon>Bacillariophyceae</taxon>
        <taxon>Bacillariophycidae</taxon>
        <taxon>Naviculales</taxon>
        <taxon>Phaeodactylaceae</taxon>
        <taxon>Phaeodactylum</taxon>
    </lineage>
</organism>
<accession>B7GBQ2</accession>
<reference evidence="4" key="2">
    <citation type="submission" date="2008-08" db="EMBL/GenBank/DDBJ databases">
        <authorList>
            <consortium name="Diatom Consortium"/>
            <person name="Grigoriev I."/>
            <person name="Grimwood J."/>
            <person name="Kuo A."/>
            <person name="Otillar R.P."/>
            <person name="Salamov A."/>
            <person name="Detter J.C."/>
            <person name="Lindquist E."/>
            <person name="Shapiro H."/>
            <person name="Lucas S."/>
            <person name="Glavina del Rio T."/>
            <person name="Pitluck S."/>
            <person name="Rokhsar D."/>
            <person name="Bowler C."/>
        </authorList>
    </citation>
    <scope>GENOME REANNOTATION</scope>
    <source>
        <strain evidence="4">CCAP 1055/1</strain>
    </source>
</reference>
<dbReference type="InParanoid" id="B7GBQ2"/>
<dbReference type="RefSeq" id="XP_002184485.1">
    <property type="nucleotide sequence ID" value="XM_002184449.1"/>
</dbReference>
<evidence type="ECO:0000256" key="1">
    <source>
        <dbReference type="SAM" id="MobiDB-lite"/>
    </source>
</evidence>
<dbReference type="OrthoDB" id="46767at2759"/>
<protein>
    <submittedName>
        <fullName evidence="3">Uncharacterized protein</fullName>
    </submittedName>
</protein>
<dbReference type="HOGENOM" id="CLU_802843_0_0_1"/>
<reference evidence="3 4" key="1">
    <citation type="journal article" date="2008" name="Nature">
        <title>The Phaeodactylum genome reveals the evolutionary history of diatom genomes.</title>
        <authorList>
            <person name="Bowler C."/>
            <person name="Allen A.E."/>
            <person name="Badger J.H."/>
            <person name="Grimwood J."/>
            <person name="Jabbari K."/>
            <person name="Kuo A."/>
            <person name="Maheswari U."/>
            <person name="Martens C."/>
            <person name="Maumus F."/>
            <person name="Otillar R.P."/>
            <person name="Rayko E."/>
            <person name="Salamov A."/>
            <person name="Vandepoele K."/>
            <person name="Beszteri B."/>
            <person name="Gruber A."/>
            <person name="Heijde M."/>
            <person name="Katinka M."/>
            <person name="Mock T."/>
            <person name="Valentin K."/>
            <person name="Verret F."/>
            <person name="Berges J.A."/>
            <person name="Brownlee C."/>
            <person name="Cadoret J.P."/>
            <person name="Chiovitti A."/>
            <person name="Choi C.J."/>
            <person name="Coesel S."/>
            <person name="De Martino A."/>
            <person name="Detter J.C."/>
            <person name="Durkin C."/>
            <person name="Falciatore A."/>
            <person name="Fournet J."/>
            <person name="Haruta M."/>
            <person name="Huysman M.J."/>
            <person name="Jenkins B.D."/>
            <person name="Jiroutova K."/>
            <person name="Jorgensen R.E."/>
            <person name="Joubert Y."/>
            <person name="Kaplan A."/>
            <person name="Kroger N."/>
            <person name="Kroth P.G."/>
            <person name="La Roche J."/>
            <person name="Lindquist E."/>
            <person name="Lommer M."/>
            <person name="Martin-Jezequel V."/>
            <person name="Lopez P.J."/>
            <person name="Lucas S."/>
            <person name="Mangogna M."/>
            <person name="McGinnis K."/>
            <person name="Medlin L.K."/>
            <person name="Montsant A."/>
            <person name="Oudot-Le Secq M.P."/>
            <person name="Napoli C."/>
            <person name="Obornik M."/>
            <person name="Parker M.S."/>
            <person name="Petit J.L."/>
            <person name="Porcel B.M."/>
            <person name="Poulsen N."/>
            <person name="Robison M."/>
            <person name="Rychlewski L."/>
            <person name="Rynearson T.A."/>
            <person name="Schmutz J."/>
            <person name="Shapiro H."/>
            <person name="Siaut M."/>
            <person name="Stanley M."/>
            <person name="Sussman M.R."/>
            <person name="Taylor A.R."/>
            <person name="Vardi A."/>
            <person name="von Dassow P."/>
            <person name="Vyverman W."/>
            <person name="Willis A."/>
            <person name="Wyrwicz L.S."/>
            <person name="Rokhsar D.S."/>
            <person name="Weissenbach J."/>
            <person name="Armbrust E.V."/>
            <person name="Green B.R."/>
            <person name="Van de Peer Y."/>
            <person name="Grigoriev I.V."/>
        </authorList>
    </citation>
    <scope>NUCLEOTIDE SEQUENCE [LARGE SCALE GENOMIC DNA]</scope>
    <source>
        <strain evidence="3 4">CCAP 1055/1</strain>
    </source>
</reference>
<name>B7GBQ2_PHATC</name>
<keyword evidence="4" id="KW-1185">Reference proteome</keyword>
<feature type="region of interest" description="Disordered" evidence="1">
    <location>
        <begin position="289"/>
        <end position="310"/>
    </location>
</feature>
<proteinExistence type="predicted"/>
<dbReference type="eggNOG" id="ENOG502SUEG">
    <property type="taxonomic scope" value="Eukaryota"/>
</dbReference>
<dbReference type="Proteomes" id="UP000000759">
    <property type="component" value="Chromosome 24"/>
</dbReference>
<evidence type="ECO:0000256" key="2">
    <source>
        <dbReference type="SAM" id="Phobius"/>
    </source>
</evidence>
<feature type="transmembrane region" description="Helical" evidence="2">
    <location>
        <begin position="202"/>
        <end position="221"/>
    </location>
</feature>
<feature type="transmembrane region" description="Helical" evidence="2">
    <location>
        <begin position="115"/>
        <end position="146"/>
    </location>
</feature>